<keyword evidence="2" id="KW-0812">Transmembrane</keyword>
<comment type="caution">
    <text evidence="3">The sequence shown here is derived from an EMBL/GenBank/DDBJ whole genome shotgun (WGS) entry which is preliminary data.</text>
</comment>
<keyword evidence="2" id="KW-1133">Transmembrane helix</keyword>
<evidence type="ECO:0000256" key="1">
    <source>
        <dbReference type="SAM" id="MobiDB-lite"/>
    </source>
</evidence>
<feature type="region of interest" description="Disordered" evidence="1">
    <location>
        <begin position="1"/>
        <end position="90"/>
    </location>
</feature>
<dbReference type="PANTHER" id="PTHR35322:SF2">
    <property type="entry name" value="PROTEIN CPR-5"/>
    <property type="match status" value="1"/>
</dbReference>
<dbReference type="GO" id="GO:0010150">
    <property type="term" value="P:leaf senescence"/>
    <property type="evidence" value="ECO:0007669"/>
    <property type="project" value="InterPro"/>
</dbReference>
<gene>
    <name evidence="3" type="ORF">MKW94_023957</name>
</gene>
<feature type="transmembrane region" description="Helical" evidence="2">
    <location>
        <begin position="442"/>
        <end position="461"/>
    </location>
</feature>
<organism evidence="3 4">
    <name type="scientific">Papaver nudicaule</name>
    <name type="common">Iceland poppy</name>
    <dbReference type="NCBI Taxonomy" id="74823"/>
    <lineage>
        <taxon>Eukaryota</taxon>
        <taxon>Viridiplantae</taxon>
        <taxon>Streptophyta</taxon>
        <taxon>Embryophyta</taxon>
        <taxon>Tracheophyta</taxon>
        <taxon>Spermatophyta</taxon>
        <taxon>Magnoliopsida</taxon>
        <taxon>Ranunculales</taxon>
        <taxon>Papaveraceae</taxon>
        <taxon>Papaveroideae</taxon>
        <taxon>Papaver</taxon>
    </lineage>
</organism>
<dbReference type="PANTHER" id="PTHR35322">
    <property type="entry name" value="PROTEIN CPR-5"/>
    <property type="match status" value="1"/>
</dbReference>
<name>A0AA41RV26_PAPNU</name>
<dbReference type="AlphaFoldDB" id="A0AA41RV26"/>
<dbReference type="EMBL" id="JAJJMA010039005">
    <property type="protein sequence ID" value="MCL7024869.1"/>
    <property type="molecule type" value="Genomic_DNA"/>
</dbReference>
<evidence type="ECO:0000313" key="4">
    <source>
        <dbReference type="Proteomes" id="UP001177140"/>
    </source>
</evidence>
<dbReference type="Proteomes" id="UP001177140">
    <property type="component" value="Unassembled WGS sequence"/>
</dbReference>
<feature type="compositionally biased region" description="Low complexity" evidence="1">
    <location>
        <begin position="1"/>
        <end position="15"/>
    </location>
</feature>
<feature type="transmembrane region" description="Helical" evidence="2">
    <location>
        <begin position="473"/>
        <end position="492"/>
    </location>
</feature>
<proteinExistence type="predicted"/>
<dbReference type="InterPro" id="IPR044708">
    <property type="entry name" value="CPR5"/>
</dbReference>
<keyword evidence="4" id="KW-1185">Reference proteome</keyword>
<accession>A0AA41RV26</accession>
<feature type="region of interest" description="Disordered" evidence="1">
    <location>
        <begin position="206"/>
        <end position="259"/>
    </location>
</feature>
<reference evidence="3" key="1">
    <citation type="submission" date="2022-03" db="EMBL/GenBank/DDBJ databases">
        <title>A functionally conserved STORR gene fusion in Papaver species that diverged 16.8 million years ago.</title>
        <authorList>
            <person name="Catania T."/>
        </authorList>
    </citation>
    <scope>NUCLEOTIDE SEQUENCE</scope>
    <source>
        <strain evidence="3">S-191538</strain>
    </source>
</reference>
<protein>
    <recommendedName>
        <fullName evidence="5">Protein CPR-5</fullName>
    </recommendedName>
</protein>
<dbReference type="GO" id="GO:0006952">
    <property type="term" value="P:defense response"/>
    <property type="evidence" value="ECO:0007669"/>
    <property type="project" value="InterPro"/>
</dbReference>
<evidence type="ECO:0008006" key="5">
    <source>
        <dbReference type="Google" id="ProtNLM"/>
    </source>
</evidence>
<evidence type="ECO:0000256" key="2">
    <source>
        <dbReference type="SAM" id="Phobius"/>
    </source>
</evidence>
<feature type="transmembrane region" description="Helical" evidence="2">
    <location>
        <begin position="504"/>
        <end position="525"/>
    </location>
</feature>
<keyword evidence="2" id="KW-0472">Membrane</keyword>
<dbReference type="GO" id="GO:0010090">
    <property type="term" value="P:trichome morphogenesis"/>
    <property type="evidence" value="ECO:0007669"/>
    <property type="project" value="InterPro"/>
</dbReference>
<feature type="transmembrane region" description="Helical" evidence="2">
    <location>
        <begin position="545"/>
        <end position="569"/>
    </location>
</feature>
<feature type="compositionally biased region" description="Polar residues" evidence="1">
    <location>
        <begin position="16"/>
        <end position="38"/>
    </location>
</feature>
<sequence length="594" mass="66092">MELSSPSSSSFSLFSEINNGENPSTVDETNHELSTADSIPNDPKSENPNQTPKSSDSSIDSSNRVVITAKKNKKVAVPSSSSTSASHKGGGFRVVNKRKIVDFGKSRAESYLGSLALPLGMSFAAVVAQVLDKKTTEGERIPADHLSQICTSALKESLANVYGYRFDCFVRNFEKSFESTLRTLRMIDTAYVDKVKDPLSHSQIEDYTSEVTKPMLSEEQGRPSSRSSVRSHRSDAIPSTSGVHEPSFGSFEERKDDSSNDSINRELILHRQIDQQLSFVSQKSLVSHRSGKDLSMLSTFEKSVEEQARSNDLKSYEIGLKMKQLQLKEAQLALSSDSNRLEKCKLSMGISKAAFRTEKFKTQLEDTRHAELLKKCIDCLVAGLFLMSACLMYGAYVYSYQRITEVTASCMMPPKESTSWWVPKQVSSFNSGLHTLRCQIEVISRMMFGILMILVIGYLLLQRSSSAKQTMPITIILLLLGGACGFVGKLCVDTLGGSGFVWLLFWEFLCVIHFFASMCTSALFILLHGPVPVSEGININTKLPYWIRGLVFYTVILFVPVLCGLMPFAGPRDWTHHFYSHARDALFGSEEVWE</sequence>
<evidence type="ECO:0000313" key="3">
    <source>
        <dbReference type="EMBL" id="MCL7024869.1"/>
    </source>
</evidence>